<feature type="chain" id="PRO_5016159741" evidence="7">
    <location>
        <begin position="18"/>
        <end position="147"/>
    </location>
</feature>
<feature type="signal peptide" evidence="7">
    <location>
        <begin position="1"/>
        <end position="17"/>
    </location>
</feature>
<organism evidence="9 10">
    <name type="scientific">Sphingomonas hengshuiensis</name>
    <dbReference type="NCBI Taxonomy" id="1609977"/>
    <lineage>
        <taxon>Bacteria</taxon>
        <taxon>Pseudomonadati</taxon>
        <taxon>Pseudomonadota</taxon>
        <taxon>Alphaproteobacteria</taxon>
        <taxon>Sphingomonadales</taxon>
        <taxon>Sphingomonadaceae</taxon>
        <taxon>Sphingomonas</taxon>
    </lineage>
</organism>
<evidence type="ECO:0000313" key="9">
    <source>
        <dbReference type="EMBL" id="PZO79639.1"/>
    </source>
</evidence>
<name>A0A2W4ZI00_9SPHN</name>
<evidence type="ECO:0000256" key="1">
    <source>
        <dbReference type="ARBA" id="ARBA00022448"/>
    </source>
</evidence>
<evidence type="ECO:0000256" key="6">
    <source>
        <dbReference type="PROSITE-ProRule" id="PRU00433"/>
    </source>
</evidence>
<dbReference type="GO" id="GO:0046872">
    <property type="term" value="F:metal ion binding"/>
    <property type="evidence" value="ECO:0007669"/>
    <property type="project" value="UniProtKB-KW"/>
</dbReference>
<dbReference type="PROSITE" id="PS51007">
    <property type="entry name" value="CYTC"/>
    <property type="match status" value="1"/>
</dbReference>
<dbReference type="Proteomes" id="UP000248614">
    <property type="component" value="Unassembled WGS sequence"/>
</dbReference>
<dbReference type="InterPro" id="IPR009056">
    <property type="entry name" value="Cyt_c-like_dom"/>
</dbReference>
<dbReference type="Pfam" id="PF00034">
    <property type="entry name" value="Cytochrom_C"/>
    <property type="match status" value="1"/>
</dbReference>
<dbReference type="EMBL" id="QFNF01000007">
    <property type="protein sequence ID" value="PZO79639.1"/>
    <property type="molecule type" value="Genomic_DNA"/>
</dbReference>
<evidence type="ECO:0000256" key="3">
    <source>
        <dbReference type="ARBA" id="ARBA00022723"/>
    </source>
</evidence>
<dbReference type="GO" id="GO:0009055">
    <property type="term" value="F:electron transfer activity"/>
    <property type="evidence" value="ECO:0007669"/>
    <property type="project" value="InterPro"/>
</dbReference>
<protein>
    <submittedName>
        <fullName evidence="9">Cytochrome C</fullName>
    </submittedName>
</protein>
<comment type="caution">
    <text evidence="9">The sequence shown here is derived from an EMBL/GenBank/DDBJ whole genome shotgun (WGS) entry which is preliminary data.</text>
</comment>
<gene>
    <name evidence="9" type="ORF">DI632_04325</name>
</gene>
<evidence type="ECO:0000256" key="5">
    <source>
        <dbReference type="ARBA" id="ARBA00023004"/>
    </source>
</evidence>
<evidence type="ECO:0000313" key="10">
    <source>
        <dbReference type="Proteomes" id="UP000248614"/>
    </source>
</evidence>
<evidence type="ECO:0000256" key="4">
    <source>
        <dbReference type="ARBA" id="ARBA00022982"/>
    </source>
</evidence>
<evidence type="ECO:0000256" key="7">
    <source>
        <dbReference type="SAM" id="SignalP"/>
    </source>
</evidence>
<evidence type="ECO:0000259" key="8">
    <source>
        <dbReference type="PROSITE" id="PS51007"/>
    </source>
</evidence>
<feature type="domain" description="Cytochrome c" evidence="8">
    <location>
        <begin position="46"/>
        <end position="146"/>
    </location>
</feature>
<dbReference type="SUPFAM" id="SSF46626">
    <property type="entry name" value="Cytochrome c"/>
    <property type="match status" value="1"/>
</dbReference>
<dbReference type="AlphaFoldDB" id="A0A2W4ZI00"/>
<dbReference type="InterPro" id="IPR036909">
    <property type="entry name" value="Cyt_c-like_dom_sf"/>
</dbReference>
<dbReference type="PROSITE" id="PS51257">
    <property type="entry name" value="PROKAR_LIPOPROTEIN"/>
    <property type="match status" value="1"/>
</dbReference>
<dbReference type="GO" id="GO:0020037">
    <property type="term" value="F:heme binding"/>
    <property type="evidence" value="ECO:0007669"/>
    <property type="project" value="InterPro"/>
</dbReference>
<keyword evidence="7" id="KW-0732">Signal</keyword>
<sequence>MMRVMLAALLLAALLLAGCGGGDGDRAGRLARAGASPDLPALLRVADADAGRRAFGQCAACHTIGAGGQALAGPNLHAILGRPVAGDPRFGYTQALKDHGGRWDDARMDAWLAAPARVVPGTRMAFAGVRDPMERADLIAYLRSAGR</sequence>
<proteinExistence type="predicted"/>
<keyword evidence="4" id="KW-0249">Electron transport</keyword>
<keyword evidence="3 6" id="KW-0479">Metal-binding</keyword>
<dbReference type="PRINTS" id="PR00604">
    <property type="entry name" value="CYTCHRMECIAB"/>
</dbReference>
<keyword evidence="2 6" id="KW-0349">Heme</keyword>
<keyword evidence="1" id="KW-0813">Transport</keyword>
<reference evidence="9 10" key="1">
    <citation type="submission" date="2017-08" db="EMBL/GenBank/DDBJ databases">
        <title>Infants hospitalized years apart are colonized by the same room-sourced microbial strains.</title>
        <authorList>
            <person name="Brooks B."/>
            <person name="Olm M.R."/>
            <person name="Firek B.A."/>
            <person name="Baker R."/>
            <person name="Thomas B.C."/>
            <person name="Morowitz M.J."/>
            <person name="Banfield J.F."/>
        </authorList>
    </citation>
    <scope>NUCLEOTIDE SEQUENCE [LARGE SCALE GENOMIC DNA]</scope>
    <source>
        <strain evidence="9">S2_018_000_R3_110</strain>
    </source>
</reference>
<keyword evidence="5 6" id="KW-0408">Iron</keyword>
<dbReference type="Gene3D" id="1.10.760.10">
    <property type="entry name" value="Cytochrome c-like domain"/>
    <property type="match status" value="1"/>
</dbReference>
<evidence type="ECO:0000256" key="2">
    <source>
        <dbReference type="ARBA" id="ARBA00022617"/>
    </source>
</evidence>
<dbReference type="InterPro" id="IPR002327">
    <property type="entry name" value="Cyt_c_1A/1B"/>
</dbReference>
<dbReference type="PANTHER" id="PTHR11961">
    <property type="entry name" value="CYTOCHROME C"/>
    <property type="match status" value="1"/>
</dbReference>
<accession>A0A2W4ZI00</accession>